<feature type="domain" description="Retrotransposon gag" evidence="2">
    <location>
        <begin position="161"/>
        <end position="243"/>
    </location>
</feature>
<dbReference type="InterPro" id="IPR005162">
    <property type="entry name" value="Retrotrans_gag_dom"/>
</dbReference>
<dbReference type="InterPro" id="IPR043502">
    <property type="entry name" value="DNA/RNA_pol_sf"/>
</dbReference>
<sequence length="358" mass="40099">MRYRCPVTSDREEHKCDSETKSTRGLNTSSNNPKCIFKRKKEKPHSHLRSNSLHLLPHNKDQYKASFTPYLPLSAFNVATTDLHDSPSAHQAKLSPTPVKTRQRMDFNSMDPQPPIPLTIEDFIQGINTALAPLTTAASAPAIPMAWPATFSGEAMDCRCALQWAESLWNVNSLVTQTLDAFTNHFKEVFSQAVSELSVQDCLFWLRQGGSLVWEYSVQFRSLAALSGWNETALLTAFRQGLNSCIRQQMPIYDNTVGLETFILKAFRISQHFTSPAPAPEPMQISDHQTCTDHDRKINSGLCLYCGASLRPCINYQTLNSQTVKYPYPSSLVPPALKELCGAHIFSKLDLQSPHNPI</sequence>
<organism evidence="3 4">
    <name type="scientific">Labeo rohita</name>
    <name type="common">Indian major carp</name>
    <name type="synonym">Cyprinus rohita</name>
    <dbReference type="NCBI Taxonomy" id="84645"/>
    <lineage>
        <taxon>Eukaryota</taxon>
        <taxon>Metazoa</taxon>
        <taxon>Chordata</taxon>
        <taxon>Craniata</taxon>
        <taxon>Vertebrata</taxon>
        <taxon>Euteleostomi</taxon>
        <taxon>Actinopterygii</taxon>
        <taxon>Neopterygii</taxon>
        <taxon>Teleostei</taxon>
        <taxon>Ostariophysi</taxon>
        <taxon>Cypriniformes</taxon>
        <taxon>Cyprinidae</taxon>
        <taxon>Labeoninae</taxon>
        <taxon>Labeonini</taxon>
        <taxon>Labeo</taxon>
    </lineage>
</organism>
<reference evidence="3 4" key="1">
    <citation type="submission" date="2022-01" db="EMBL/GenBank/DDBJ databases">
        <title>A high-quality chromosome-level genome assembly of rohu carp, Labeo rohita.</title>
        <authorList>
            <person name="Arick M.A. II"/>
            <person name="Hsu C.-Y."/>
            <person name="Magbanua Z."/>
            <person name="Pechanova O."/>
            <person name="Grover C."/>
            <person name="Miller E."/>
            <person name="Thrash A."/>
            <person name="Ezzel L."/>
            <person name="Alam S."/>
            <person name="Benzie J."/>
            <person name="Hamilton M."/>
            <person name="Karsi A."/>
            <person name="Lawrence M.L."/>
            <person name="Peterson D.G."/>
        </authorList>
    </citation>
    <scope>NUCLEOTIDE SEQUENCE [LARGE SCALE GENOMIC DNA]</scope>
    <source>
        <strain evidence="4">BAU-BD-2019</strain>
        <tissue evidence="3">Blood</tissue>
    </source>
</reference>
<name>A0ABQ8L1W5_LABRO</name>
<evidence type="ECO:0000313" key="4">
    <source>
        <dbReference type="Proteomes" id="UP000830375"/>
    </source>
</evidence>
<feature type="region of interest" description="Disordered" evidence="1">
    <location>
        <begin position="1"/>
        <end position="34"/>
    </location>
</feature>
<dbReference type="Gene3D" id="3.10.10.10">
    <property type="entry name" value="HIV Type 1 Reverse Transcriptase, subunit A, domain 1"/>
    <property type="match status" value="1"/>
</dbReference>
<dbReference type="InterPro" id="IPR032567">
    <property type="entry name" value="RTL1-rel"/>
</dbReference>
<evidence type="ECO:0000256" key="1">
    <source>
        <dbReference type="SAM" id="MobiDB-lite"/>
    </source>
</evidence>
<dbReference type="PANTHER" id="PTHR15503">
    <property type="entry name" value="LDOC1 RELATED"/>
    <property type="match status" value="1"/>
</dbReference>
<feature type="compositionally biased region" description="Basic and acidic residues" evidence="1">
    <location>
        <begin position="9"/>
        <end position="22"/>
    </location>
</feature>
<dbReference type="PANTHER" id="PTHR15503:SF22">
    <property type="entry name" value="TRANSPOSON TY3-I GAG POLYPROTEIN"/>
    <property type="match status" value="1"/>
</dbReference>
<dbReference type="SUPFAM" id="SSF56672">
    <property type="entry name" value="DNA/RNA polymerases"/>
    <property type="match status" value="1"/>
</dbReference>
<accession>A0ABQ8L1W5</accession>
<comment type="caution">
    <text evidence="3">The sequence shown here is derived from an EMBL/GenBank/DDBJ whole genome shotgun (WGS) entry which is preliminary data.</text>
</comment>
<evidence type="ECO:0000259" key="2">
    <source>
        <dbReference type="Pfam" id="PF03732"/>
    </source>
</evidence>
<dbReference type="EMBL" id="JACTAM010002791">
    <property type="protein sequence ID" value="KAI2643075.1"/>
    <property type="molecule type" value="Genomic_DNA"/>
</dbReference>
<evidence type="ECO:0000313" key="3">
    <source>
        <dbReference type="EMBL" id="KAI2643075.1"/>
    </source>
</evidence>
<protein>
    <submittedName>
        <fullName evidence="3">Retrotransposon-like protein 1</fullName>
    </submittedName>
</protein>
<proteinExistence type="predicted"/>
<dbReference type="InterPro" id="IPR043128">
    <property type="entry name" value="Rev_trsase/Diguanyl_cyclase"/>
</dbReference>
<feature type="compositionally biased region" description="Polar residues" evidence="1">
    <location>
        <begin position="23"/>
        <end position="33"/>
    </location>
</feature>
<dbReference type="Gene3D" id="3.30.70.270">
    <property type="match status" value="1"/>
</dbReference>
<keyword evidence="4" id="KW-1185">Reference proteome</keyword>
<dbReference type="Proteomes" id="UP000830375">
    <property type="component" value="Unassembled WGS sequence"/>
</dbReference>
<dbReference type="Pfam" id="PF03732">
    <property type="entry name" value="Retrotrans_gag"/>
    <property type="match status" value="1"/>
</dbReference>
<gene>
    <name evidence="3" type="ORF">H4Q32_027556</name>
</gene>